<dbReference type="PANTHER" id="PTHR43386:SF1">
    <property type="entry name" value="D,D-DIPEPTIDE TRANSPORT SYSTEM PERMEASE PROTEIN DDPC-RELATED"/>
    <property type="match status" value="1"/>
</dbReference>
<dbReference type="EMBL" id="CP017146">
    <property type="protein sequence ID" value="QHO69402.1"/>
    <property type="molecule type" value="Genomic_DNA"/>
</dbReference>
<evidence type="ECO:0000256" key="3">
    <source>
        <dbReference type="ARBA" id="ARBA00022475"/>
    </source>
</evidence>
<dbReference type="AlphaFoldDB" id="A0A7L5AHC2"/>
<proteinExistence type="inferred from homology"/>
<evidence type="ECO:0000313" key="9">
    <source>
        <dbReference type="EMBL" id="QHO69402.1"/>
    </source>
</evidence>
<feature type="transmembrane region" description="Helical" evidence="7">
    <location>
        <begin position="125"/>
        <end position="149"/>
    </location>
</feature>
<dbReference type="PROSITE" id="PS50928">
    <property type="entry name" value="ABC_TM1"/>
    <property type="match status" value="1"/>
</dbReference>
<dbReference type="Pfam" id="PF00528">
    <property type="entry name" value="BPD_transp_1"/>
    <property type="match status" value="1"/>
</dbReference>
<dbReference type="InterPro" id="IPR035906">
    <property type="entry name" value="MetI-like_sf"/>
</dbReference>
<sequence length="354" mass="38395">MARSSRTPPDELLNEVLTIEQREVEGLSQGVIVRRRFFRHKGAVISLTVLALMAVLIYSSIGVSLFGIPIPGWWPLNYESTYPIVNAGGTPTWVLPFNFGAHPFGQDEIGRDIFARVMRGAQQSIVFMVIYGAVAGFIGIVVGAISGYFRGIVDAVLMRFTDVIIVIPFILLAAVIGRTYGSLGAIVLALAIGFFGWTGLARLVRSEFLGLREREFVDAARVAGASPARIIFRHILPNSLGVVIVTLSLTMSGAILLEAALSFLGVGIKFPDVSLGQLLNQYQGAFATRPWLFWWPGVFIILFALAINFIGDGLRDAFDPRQRRLPGLPGPYRQVAAGLFGFIGGARPTGKVSS</sequence>
<organism evidence="9 10">
    <name type="scientific">Marisediminicola antarctica</name>
    <dbReference type="NCBI Taxonomy" id="674079"/>
    <lineage>
        <taxon>Bacteria</taxon>
        <taxon>Bacillati</taxon>
        <taxon>Actinomycetota</taxon>
        <taxon>Actinomycetes</taxon>
        <taxon>Micrococcales</taxon>
        <taxon>Microbacteriaceae</taxon>
        <taxon>Marisediminicola</taxon>
    </lineage>
</organism>
<evidence type="ECO:0000256" key="7">
    <source>
        <dbReference type="RuleBase" id="RU363032"/>
    </source>
</evidence>
<dbReference type="GO" id="GO:0005886">
    <property type="term" value="C:plasma membrane"/>
    <property type="evidence" value="ECO:0007669"/>
    <property type="project" value="UniProtKB-SubCell"/>
</dbReference>
<evidence type="ECO:0000313" key="10">
    <source>
        <dbReference type="Proteomes" id="UP000464507"/>
    </source>
</evidence>
<comment type="subcellular location">
    <subcellularLocation>
        <location evidence="1 7">Cell membrane</location>
        <topology evidence="1 7">Multi-pass membrane protein</topology>
    </subcellularLocation>
</comment>
<accession>A0A7L5AHC2</accession>
<evidence type="ECO:0000256" key="1">
    <source>
        <dbReference type="ARBA" id="ARBA00004651"/>
    </source>
</evidence>
<evidence type="ECO:0000259" key="8">
    <source>
        <dbReference type="PROSITE" id="PS50928"/>
    </source>
</evidence>
<keyword evidence="3" id="KW-1003">Cell membrane</keyword>
<evidence type="ECO:0000256" key="6">
    <source>
        <dbReference type="ARBA" id="ARBA00023136"/>
    </source>
</evidence>
<keyword evidence="10" id="KW-1185">Reference proteome</keyword>
<dbReference type="SUPFAM" id="SSF161098">
    <property type="entry name" value="MetI-like"/>
    <property type="match status" value="1"/>
</dbReference>
<dbReference type="InterPro" id="IPR050366">
    <property type="entry name" value="BP-dependent_transpt_permease"/>
</dbReference>
<dbReference type="Proteomes" id="UP000464507">
    <property type="component" value="Chromosome"/>
</dbReference>
<keyword evidence="4 7" id="KW-0812">Transmembrane</keyword>
<feature type="transmembrane region" description="Helical" evidence="7">
    <location>
        <begin position="292"/>
        <end position="314"/>
    </location>
</feature>
<dbReference type="InterPro" id="IPR000515">
    <property type="entry name" value="MetI-like"/>
</dbReference>
<feature type="domain" description="ABC transmembrane type-1" evidence="8">
    <location>
        <begin position="121"/>
        <end position="311"/>
    </location>
</feature>
<keyword evidence="2 7" id="KW-0813">Transport</keyword>
<dbReference type="GO" id="GO:0055085">
    <property type="term" value="P:transmembrane transport"/>
    <property type="evidence" value="ECO:0007669"/>
    <property type="project" value="InterPro"/>
</dbReference>
<keyword evidence="5 7" id="KW-1133">Transmembrane helix</keyword>
<evidence type="ECO:0000256" key="2">
    <source>
        <dbReference type="ARBA" id="ARBA00022448"/>
    </source>
</evidence>
<feature type="transmembrane region" description="Helical" evidence="7">
    <location>
        <begin position="156"/>
        <end position="177"/>
    </location>
</feature>
<dbReference type="KEGG" id="mant:BHD05_06830"/>
<evidence type="ECO:0000256" key="4">
    <source>
        <dbReference type="ARBA" id="ARBA00022692"/>
    </source>
</evidence>
<name>A0A7L5AHC2_9MICO</name>
<protein>
    <submittedName>
        <fullName evidence="9">ABC transporter permease</fullName>
    </submittedName>
</protein>
<dbReference type="OrthoDB" id="6637947at2"/>
<dbReference type="CDD" id="cd06261">
    <property type="entry name" value="TM_PBP2"/>
    <property type="match status" value="1"/>
</dbReference>
<dbReference type="InterPro" id="IPR025966">
    <property type="entry name" value="OppC_N"/>
</dbReference>
<dbReference type="RefSeq" id="WP_161885764.1">
    <property type="nucleotide sequence ID" value="NZ_CP017146.1"/>
</dbReference>
<gene>
    <name evidence="9" type="ORF">BHD05_06830</name>
</gene>
<feature type="transmembrane region" description="Helical" evidence="7">
    <location>
        <begin position="44"/>
        <end position="68"/>
    </location>
</feature>
<feature type="transmembrane region" description="Helical" evidence="7">
    <location>
        <begin position="239"/>
        <end position="268"/>
    </location>
</feature>
<dbReference type="Gene3D" id="1.10.3720.10">
    <property type="entry name" value="MetI-like"/>
    <property type="match status" value="1"/>
</dbReference>
<dbReference type="PANTHER" id="PTHR43386">
    <property type="entry name" value="OLIGOPEPTIDE TRANSPORT SYSTEM PERMEASE PROTEIN APPC"/>
    <property type="match status" value="1"/>
</dbReference>
<comment type="similarity">
    <text evidence="7">Belongs to the binding-protein-dependent transport system permease family.</text>
</comment>
<dbReference type="Pfam" id="PF12911">
    <property type="entry name" value="OppC_N"/>
    <property type="match status" value="1"/>
</dbReference>
<feature type="transmembrane region" description="Helical" evidence="7">
    <location>
        <begin position="183"/>
        <end position="204"/>
    </location>
</feature>
<keyword evidence="6 7" id="KW-0472">Membrane</keyword>
<reference evidence="9 10" key="1">
    <citation type="submission" date="2016-09" db="EMBL/GenBank/DDBJ databases">
        <title>Complete genome sequence of microbes from the polar regions.</title>
        <authorList>
            <person name="Liao L."/>
            <person name="Chen B."/>
        </authorList>
    </citation>
    <scope>NUCLEOTIDE SEQUENCE [LARGE SCALE GENOMIC DNA]</scope>
    <source>
        <strain evidence="9 10">ZS314</strain>
    </source>
</reference>
<evidence type="ECO:0000256" key="5">
    <source>
        <dbReference type="ARBA" id="ARBA00022989"/>
    </source>
</evidence>